<protein>
    <submittedName>
        <fullName evidence="1">Uncharacterized protein</fullName>
    </submittedName>
</protein>
<keyword evidence="2" id="KW-1185">Reference proteome</keyword>
<accession>A0A0D7ASL7</accession>
<organism evidence="1 2">
    <name type="scientific">Cylindrobasidium torrendii FP15055 ss-10</name>
    <dbReference type="NCBI Taxonomy" id="1314674"/>
    <lineage>
        <taxon>Eukaryota</taxon>
        <taxon>Fungi</taxon>
        <taxon>Dikarya</taxon>
        <taxon>Basidiomycota</taxon>
        <taxon>Agaricomycotina</taxon>
        <taxon>Agaricomycetes</taxon>
        <taxon>Agaricomycetidae</taxon>
        <taxon>Agaricales</taxon>
        <taxon>Marasmiineae</taxon>
        <taxon>Physalacriaceae</taxon>
        <taxon>Cylindrobasidium</taxon>
    </lineage>
</organism>
<dbReference type="Proteomes" id="UP000054007">
    <property type="component" value="Unassembled WGS sequence"/>
</dbReference>
<dbReference type="AlphaFoldDB" id="A0A0D7ASL7"/>
<reference evidence="1 2" key="1">
    <citation type="journal article" date="2015" name="Fungal Genet. Biol.">
        <title>Evolution of novel wood decay mechanisms in Agaricales revealed by the genome sequences of Fistulina hepatica and Cylindrobasidium torrendii.</title>
        <authorList>
            <person name="Floudas D."/>
            <person name="Held B.W."/>
            <person name="Riley R."/>
            <person name="Nagy L.G."/>
            <person name="Koehler G."/>
            <person name="Ransdell A.S."/>
            <person name="Younus H."/>
            <person name="Chow J."/>
            <person name="Chiniquy J."/>
            <person name="Lipzen A."/>
            <person name="Tritt A."/>
            <person name="Sun H."/>
            <person name="Haridas S."/>
            <person name="LaButti K."/>
            <person name="Ohm R.A."/>
            <person name="Kues U."/>
            <person name="Blanchette R.A."/>
            <person name="Grigoriev I.V."/>
            <person name="Minto R.E."/>
            <person name="Hibbett D.S."/>
        </authorList>
    </citation>
    <scope>NUCLEOTIDE SEQUENCE [LARGE SCALE GENOMIC DNA]</scope>
    <source>
        <strain evidence="1 2">FP15055 ss-10</strain>
    </source>
</reference>
<evidence type="ECO:0000313" key="2">
    <source>
        <dbReference type="Proteomes" id="UP000054007"/>
    </source>
</evidence>
<dbReference type="EMBL" id="KN881098">
    <property type="protein sequence ID" value="KIY61015.1"/>
    <property type="molecule type" value="Genomic_DNA"/>
</dbReference>
<evidence type="ECO:0000313" key="1">
    <source>
        <dbReference type="EMBL" id="KIY61015.1"/>
    </source>
</evidence>
<gene>
    <name evidence="1" type="ORF">CYLTODRAFT_460210</name>
</gene>
<sequence length="329" mass="37073">MPSVPSNSKVVSPAARYEPYARIGKGFKALNFGHRCHSGALTNNAEDSVAQPRLKFRCFVSPQLPTGDPDLDRGYRHTVETDCIPHREGPSFCADDLEQWLRGVIARSTIVIPKWKIHSEVAVTSSFADYVEACLTAAPSQFRPEEFIRPSAVAQRFVLAQVLAAYAAIGSYVPKFIHPDLTTLFRKYDGQEVLDLLEEVGVDNLHKFSIMSILFNQRVDTYIPILLLAMGFGAETSSSSRTLIVLMQRVFCHATNNLGHKSLTARIIFQTELQERMQRFLWEMERDSPMPQYRNDLCDDVSRRFEEIVKDKINSLPPRASEKSSCTAA</sequence>
<name>A0A0D7ASL7_9AGAR</name>
<proteinExistence type="predicted"/>